<evidence type="ECO:0000256" key="3">
    <source>
        <dbReference type="ARBA" id="ARBA00022475"/>
    </source>
</evidence>
<feature type="transmembrane region" description="Helical" evidence="7">
    <location>
        <begin position="278"/>
        <end position="299"/>
    </location>
</feature>
<feature type="transmembrane region" description="Helical" evidence="7">
    <location>
        <begin position="311"/>
        <end position="332"/>
    </location>
</feature>
<dbReference type="RefSeq" id="WP_092814275.1">
    <property type="nucleotide sequence ID" value="NZ_FMVW01000006.1"/>
</dbReference>
<dbReference type="InterPro" id="IPR005524">
    <property type="entry name" value="DUF318"/>
</dbReference>
<accession>A0A1G5NVN1</accession>
<dbReference type="Pfam" id="PF03773">
    <property type="entry name" value="ArsP_1"/>
    <property type="match status" value="1"/>
</dbReference>
<gene>
    <name evidence="8" type="ORF">SAMN03080610_02762</name>
</gene>
<evidence type="ECO:0000313" key="9">
    <source>
        <dbReference type="Proteomes" id="UP000199347"/>
    </source>
</evidence>
<sequence>MSASHLAESVTPAAGSVTPAAGRRSSPLLWYGGTVLVLALWLAVYIGLRPAADALTGFLPVARESRLGEALAFFLYDTPKVLMLLALVVFVMGVVQSFFSPEKTRAFLSGRREGAGNVMAAGLGILTPFCSCSAIPLFIGFVQAGIPLGVTFSFLIAAPMVNEVALGLLFGLVGWQVALLYLAFGLGVAIVSGWVIGRLHIESWLQDWVRELNATGGCCRVPEDEITGVERLREGLASMREIVGRVWLWILAGIAVGAGIHGYVPAELMARIMGAEAWWSVPAAIGLGIPMYSNAAGIIPVVEALLDKGAALGTTLAFMMSVLALSLPEIVILKKVLKGRLIAVFVAIVGTGILSVGFLFNVLFG</sequence>
<dbReference type="InterPro" id="IPR053166">
    <property type="entry name" value="UPF0718_permease"/>
</dbReference>
<dbReference type="Proteomes" id="UP000199347">
    <property type="component" value="Unassembled WGS sequence"/>
</dbReference>
<keyword evidence="9" id="KW-1185">Reference proteome</keyword>
<comment type="subcellular location">
    <subcellularLocation>
        <location evidence="1">Cell membrane</location>
        <topology evidence="1">Multi-pass membrane protein</topology>
    </subcellularLocation>
</comment>
<evidence type="ECO:0000256" key="7">
    <source>
        <dbReference type="SAM" id="Phobius"/>
    </source>
</evidence>
<dbReference type="GO" id="GO:0005886">
    <property type="term" value="C:plasma membrane"/>
    <property type="evidence" value="ECO:0007669"/>
    <property type="project" value="UniProtKB-SubCell"/>
</dbReference>
<keyword evidence="4 7" id="KW-0812">Transmembrane</keyword>
<feature type="transmembrane region" description="Helical" evidence="7">
    <location>
        <begin position="341"/>
        <end position="364"/>
    </location>
</feature>
<evidence type="ECO:0008006" key="10">
    <source>
        <dbReference type="Google" id="ProtNLM"/>
    </source>
</evidence>
<organism evidence="8 9">
    <name type="scientific">Afifella marina DSM 2698</name>
    <dbReference type="NCBI Taxonomy" id="1120955"/>
    <lineage>
        <taxon>Bacteria</taxon>
        <taxon>Pseudomonadati</taxon>
        <taxon>Pseudomonadota</taxon>
        <taxon>Alphaproteobacteria</taxon>
        <taxon>Hyphomicrobiales</taxon>
        <taxon>Afifellaceae</taxon>
        <taxon>Afifella</taxon>
    </lineage>
</organism>
<proteinExistence type="inferred from homology"/>
<feature type="transmembrane region" description="Helical" evidence="7">
    <location>
        <begin position="179"/>
        <end position="201"/>
    </location>
</feature>
<evidence type="ECO:0000256" key="6">
    <source>
        <dbReference type="ARBA" id="ARBA00023136"/>
    </source>
</evidence>
<feature type="transmembrane region" description="Helical" evidence="7">
    <location>
        <begin position="246"/>
        <end position="266"/>
    </location>
</feature>
<evidence type="ECO:0000256" key="5">
    <source>
        <dbReference type="ARBA" id="ARBA00022989"/>
    </source>
</evidence>
<dbReference type="PANTHER" id="PTHR42775">
    <property type="entry name" value="PERMEASE RV2963-RELATED"/>
    <property type="match status" value="1"/>
</dbReference>
<evidence type="ECO:0000313" key="8">
    <source>
        <dbReference type="EMBL" id="SCZ41406.1"/>
    </source>
</evidence>
<protein>
    <recommendedName>
        <fullName evidence="10">Permease</fullName>
    </recommendedName>
</protein>
<name>A0A1G5NVN1_AFIMA</name>
<keyword evidence="3" id="KW-1003">Cell membrane</keyword>
<evidence type="ECO:0000256" key="1">
    <source>
        <dbReference type="ARBA" id="ARBA00004651"/>
    </source>
</evidence>
<comment type="similarity">
    <text evidence="2">Belongs to the UPF0718 family.</text>
</comment>
<feature type="transmembrane region" description="Helical" evidence="7">
    <location>
        <begin position="28"/>
        <end position="48"/>
    </location>
</feature>
<dbReference type="OrthoDB" id="9777774at2"/>
<dbReference type="PANTHER" id="PTHR42775:SF1">
    <property type="entry name" value="PERMEASE RV2963-RELATED"/>
    <property type="match status" value="1"/>
</dbReference>
<keyword evidence="5 7" id="KW-1133">Transmembrane helix</keyword>
<feature type="transmembrane region" description="Helical" evidence="7">
    <location>
        <begin position="81"/>
        <end position="99"/>
    </location>
</feature>
<reference evidence="8 9" key="1">
    <citation type="submission" date="2016-10" db="EMBL/GenBank/DDBJ databases">
        <authorList>
            <person name="de Groot N.N."/>
        </authorList>
    </citation>
    <scope>NUCLEOTIDE SEQUENCE [LARGE SCALE GENOMIC DNA]</scope>
    <source>
        <strain evidence="8 9">DSM 2698</strain>
    </source>
</reference>
<evidence type="ECO:0000256" key="4">
    <source>
        <dbReference type="ARBA" id="ARBA00022692"/>
    </source>
</evidence>
<evidence type="ECO:0000256" key="2">
    <source>
        <dbReference type="ARBA" id="ARBA00006386"/>
    </source>
</evidence>
<dbReference type="AlphaFoldDB" id="A0A1G5NVN1"/>
<dbReference type="STRING" id="1120955.SAMN03080610_02762"/>
<feature type="transmembrane region" description="Helical" evidence="7">
    <location>
        <begin position="152"/>
        <end position="172"/>
    </location>
</feature>
<keyword evidence="6 7" id="KW-0472">Membrane</keyword>
<feature type="transmembrane region" description="Helical" evidence="7">
    <location>
        <begin position="120"/>
        <end position="146"/>
    </location>
</feature>
<dbReference type="EMBL" id="FMVW01000006">
    <property type="protein sequence ID" value="SCZ41406.1"/>
    <property type="molecule type" value="Genomic_DNA"/>
</dbReference>